<evidence type="ECO:0008006" key="6">
    <source>
        <dbReference type="Google" id="ProtNLM"/>
    </source>
</evidence>
<feature type="region of interest" description="Disordered" evidence="1">
    <location>
        <begin position="406"/>
        <end position="431"/>
    </location>
</feature>
<dbReference type="InterPro" id="IPR023809">
    <property type="entry name" value="Thiopep_bacteriocin_synth_dom"/>
</dbReference>
<name>A0ABN3DXJ8_9ACTN</name>
<organism evidence="4 5">
    <name type="scientific">Kitasatospora cystarginea</name>
    <dbReference type="NCBI Taxonomy" id="58350"/>
    <lineage>
        <taxon>Bacteria</taxon>
        <taxon>Bacillati</taxon>
        <taxon>Actinomycetota</taxon>
        <taxon>Actinomycetes</taxon>
        <taxon>Kitasatosporales</taxon>
        <taxon>Streptomycetaceae</taxon>
        <taxon>Kitasatospora</taxon>
    </lineage>
</organism>
<comment type="caution">
    <text evidence="4">The sequence shown here is derived from an EMBL/GenBank/DDBJ whole genome shotgun (WGS) entry which is preliminary data.</text>
</comment>
<dbReference type="NCBIfam" id="TIGR03891">
    <property type="entry name" value="thiopep_ocin"/>
    <property type="match status" value="1"/>
</dbReference>
<proteinExistence type="predicted"/>
<feature type="domain" description="Lantibiotic dehydratase N-terminal" evidence="2">
    <location>
        <begin position="69"/>
        <end position="719"/>
    </location>
</feature>
<reference evidence="4 5" key="1">
    <citation type="journal article" date="2019" name="Int. J. Syst. Evol. Microbiol.">
        <title>The Global Catalogue of Microorganisms (GCM) 10K type strain sequencing project: providing services to taxonomists for standard genome sequencing and annotation.</title>
        <authorList>
            <consortium name="The Broad Institute Genomics Platform"/>
            <consortium name="The Broad Institute Genome Sequencing Center for Infectious Disease"/>
            <person name="Wu L."/>
            <person name="Ma J."/>
        </authorList>
    </citation>
    <scope>NUCLEOTIDE SEQUENCE [LARGE SCALE GENOMIC DNA]</scope>
    <source>
        <strain evidence="4 5">JCM 7356</strain>
    </source>
</reference>
<keyword evidence="5" id="KW-1185">Reference proteome</keyword>
<evidence type="ECO:0000256" key="1">
    <source>
        <dbReference type="SAM" id="MobiDB-lite"/>
    </source>
</evidence>
<evidence type="ECO:0000259" key="2">
    <source>
        <dbReference type="Pfam" id="PF04738"/>
    </source>
</evidence>
<dbReference type="Pfam" id="PF04738">
    <property type="entry name" value="Lant_dehydr_N"/>
    <property type="match status" value="1"/>
</dbReference>
<evidence type="ECO:0000259" key="3">
    <source>
        <dbReference type="Pfam" id="PF14028"/>
    </source>
</evidence>
<evidence type="ECO:0000313" key="5">
    <source>
        <dbReference type="Proteomes" id="UP001500305"/>
    </source>
</evidence>
<dbReference type="RefSeq" id="WP_344636504.1">
    <property type="nucleotide sequence ID" value="NZ_BAAATR010000009.1"/>
</dbReference>
<accession>A0ABN3DXJ8</accession>
<evidence type="ECO:0000313" key="4">
    <source>
        <dbReference type="EMBL" id="GAA2243376.1"/>
    </source>
</evidence>
<dbReference type="InterPro" id="IPR006827">
    <property type="entry name" value="Lant_deHydtase_N"/>
</dbReference>
<dbReference type="Proteomes" id="UP001500305">
    <property type="component" value="Unassembled WGS sequence"/>
</dbReference>
<feature type="domain" description="Thiopeptide-type bacteriocin biosynthesis" evidence="3">
    <location>
        <begin position="795"/>
        <end position="1054"/>
    </location>
</feature>
<dbReference type="Pfam" id="PF14028">
    <property type="entry name" value="Lant_dehydr_C"/>
    <property type="match status" value="1"/>
</dbReference>
<gene>
    <name evidence="4" type="ORF">GCM10010430_26340</name>
</gene>
<protein>
    <recommendedName>
        <fullName evidence="6">Lantibiotic dehydratase</fullName>
    </recommendedName>
</protein>
<sequence length="1071" mass="115666">MTRRNAEISDRKSGRSRDYVARDFFLLRAPGLPTRELTSLLAAGTGPAGADPSGWEARYLQGLLELWARPGVRSAISLAAPDLARAVAGIDTLSARDQRRMMMSLGRYLNRMSMRATPLSTVAGVAVGTFGGTDSAAAPARLGVPAISTAVARPDMGWVLHLFKAVTGAPQVRTELELRANDLIHRGRGRAWLSTADAYGEGSRRSASVRWSPAVQLVLESARTPKTFGELRDELTQRYPTVPPEKVTALLDQLVELDFLITAHRPALLETSEQPPLSARLATAYDSDATAALTSAEAAVAEFNAVGDVAALEALQEQIAPLARRVSEDYTGPLLRVDARLNVPAPPVLPAEVQALAEDAAEVLATVGDVYQYPWQLRDYATAFTERYGAQAEVPVLEVLSEETGLGAPNSYQNPPRSFELQPMTTRDPSREGRDAVLHRLAADALSRGSLEVVLDERWIAELGQFADDRPLRPAIDVHLQVVPPTAPGSGWRGVVTAVAHGGRTFARFHDLLGAEGRRGLEELAEAEAALLPGVAVVELTYLPERARAANVSVRPAVRALELPVNVAPGRPAHEVIALEDVVVGVREGRLYLHSPVLGCDLHVTQHTMLNPLMAPNVGRFLLDVSSAAFHGVSSFEWGGLAGSMPFLPRVVRRDLVLKRARWLLRAAELPAGCTSSSAAFTAAVAAWREQWNVPRLAYLTQGDNTILLDLESAPSLEELRLAAARDTAAFQLQIDEALPGPEEGFLRDAADAPFVAEVVVPVVREQRAPAPRAVAPARRRITEAERSRPVGGPWVYAKLYVEQDAQDALLLEEVTALTRSLAEGRLAGQPFYLRYGDPAPHLRLRFRAADPARAAALLGEVAQWAHGLAVEGRITDVTFETYRREIERYGGPDLIDAAEGLFCRDSAATLALLRHLASPAQAGETALDRTALTALSLETVGRVLVPDFAERHALVRSMAGSQAGGVEYRAVARRLWQGYTAPAGGEAAALGQVRAAWQSEGVGYAAQVAKLAAAGELWSDQTSILRSLFHMHCNRMGLRREGEDAAYGMWRRLLDRVATAEGVPTAGRNR</sequence>
<dbReference type="EMBL" id="BAAATR010000009">
    <property type="protein sequence ID" value="GAA2243376.1"/>
    <property type="molecule type" value="Genomic_DNA"/>
</dbReference>